<evidence type="ECO:0000313" key="1">
    <source>
        <dbReference type="EMBL" id="SDN08075.1"/>
    </source>
</evidence>
<protein>
    <recommendedName>
        <fullName evidence="3">Short C-terminal domain-containing protein</fullName>
    </recommendedName>
</protein>
<keyword evidence="2" id="KW-1185">Reference proteome</keyword>
<accession>A0A1G9YHT6</accession>
<dbReference type="AlphaFoldDB" id="A0A1G9YHT6"/>
<proteinExistence type="predicted"/>
<reference evidence="1 2" key="1">
    <citation type="submission" date="2016-10" db="EMBL/GenBank/DDBJ databases">
        <authorList>
            <person name="de Groot N.N."/>
        </authorList>
    </citation>
    <scope>NUCLEOTIDE SEQUENCE [LARGE SCALE GENOMIC DNA]</scope>
    <source>
        <strain evidence="1 2">CGMCC 1.3442</strain>
    </source>
</reference>
<evidence type="ECO:0000313" key="2">
    <source>
        <dbReference type="Proteomes" id="UP000199334"/>
    </source>
</evidence>
<evidence type="ECO:0008006" key="3">
    <source>
        <dbReference type="Google" id="ProtNLM"/>
    </source>
</evidence>
<organism evidence="1 2">
    <name type="scientific">Tenuibacillus multivorans</name>
    <dbReference type="NCBI Taxonomy" id="237069"/>
    <lineage>
        <taxon>Bacteria</taxon>
        <taxon>Bacillati</taxon>
        <taxon>Bacillota</taxon>
        <taxon>Bacilli</taxon>
        <taxon>Bacillales</taxon>
        <taxon>Bacillaceae</taxon>
        <taxon>Tenuibacillus</taxon>
    </lineage>
</organism>
<gene>
    <name evidence="1" type="ORF">SAMN05216498_1387</name>
</gene>
<sequence>MIVILLLIAIVILLILILFQLNDTHKYLKELNEDDKTKKMKKLQKFGLISNSEVFHKLKHYRDDIKYSQAEDDLQELRAKGLLTHEEYDEKLNHLYKIKQNIKDAEELKKQTGEHDIVTYPKEYEKSWLCVCGKENNYVQINCSHCKRNQDYVLSNY</sequence>
<dbReference type="RefSeq" id="WP_093855870.1">
    <property type="nucleotide sequence ID" value="NZ_BJVZ01000027.1"/>
</dbReference>
<dbReference type="EMBL" id="FNIG01000002">
    <property type="protein sequence ID" value="SDN08075.1"/>
    <property type="molecule type" value="Genomic_DNA"/>
</dbReference>
<name>A0A1G9YHT6_9BACI</name>
<dbReference type="Proteomes" id="UP000199334">
    <property type="component" value="Unassembled WGS sequence"/>
</dbReference>
<dbReference type="OrthoDB" id="1758253at2"/>